<reference evidence="2 3" key="1">
    <citation type="submission" date="2019-11" db="EMBL/GenBank/DDBJ databases">
        <authorList>
            <person name="Lozano-Solano D."/>
            <person name="Solano-Castaneda C."/>
            <person name="Acosta-Hoyos A."/>
        </authorList>
    </citation>
    <scope>NUCLEOTIDE SEQUENCE [LARGE SCALE GENOMIC DNA]</scope>
</reference>
<evidence type="ECO:0000313" key="3">
    <source>
        <dbReference type="Proteomes" id="UP000516521"/>
    </source>
</evidence>
<dbReference type="InterPro" id="IPR003615">
    <property type="entry name" value="HNH_nuc"/>
</dbReference>
<keyword evidence="3" id="KW-1185">Reference proteome</keyword>
<keyword evidence="2" id="KW-0378">Hydrolase</keyword>
<sequence length="164" mass="18674">MIPIRSWLSYDEKSGKLFFTSSTEKGRKWNKSHPVKEAGHINRKGYIGIFFEGRHWKAHRLIATHLIPNPNNYPEINHINGIKSDNRVENLEWVTPSENMRHAFDTGLNVGKSRDHNAATKLSSVDVVKIKQMYVKGSRDYGSRGLGKLFGVSHTAILHALKEL</sequence>
<feature type="domain" description="HNH nuclease" evidence="1">
    <location>
        <begin position="58"/>
        <end position="101"/>
    </location>
</feature>
<dbReference type="Proteomes" id="UP000516521">
    <property type="component" value="Segment"/>
</dbReference>
<keyword evidence="2" id="KW-0540">Nuclease</keyword>
<accession>A0A7L4XUA6</accession>
<dbReference type="GeneID" id="77949881"/>
<dbReference type="KEGG" id="vg:77949881"/>
<dbReference type="RefSeq" id="YP_010673582.1">
    <property type="nucleotide sequence ID" value="NC_070986.1"/>
</dbReference>
<dbReference type="Pfam" id="PF13392">
    <property type="entry name" value="HNH_3"/>
    <property type="match status" value="1"/>
</dbReference>
<dbReference type="EMBL" id="MN715356">
    <property type="protein sequence ID" value="QGZ13748.1"/>
    <property type="molecule type" value="Genomic_DNA"/>
</dbReference>
<organism evidence="2 3">
    <name type="scientific">Escherichia phage vB_EcoP_EcoN5</name>
    <dbReference type="NCBI Taxonomy" id="2686238"/>
    <lineage>
        <taxon>Viruses</taxon>
        <taxon>Duplodnaviria</taxon>
        <taxon>Heunggongvirae</taxon>
        <taxon>Uroviricota</taxon>
        <taxon>Caudoviricetes</taxon>
        <taxon>Mktvariviridae</taxon>
        <taxon>Gordonclarkvirinae</taxon>
        <taxon>Kuravirus</taxon>
        <taxon>Kuravirus EcoN5</taxon>
    </lineage>
</organism>
<evidence type="ECO:0000313" key="2">
    <source>
        <dbReference type="EMBL" id="QGZ13748.1"/>
    </source>
</evidence>
<dbReference type="Gene3D" id="3.90.75.20">
    <property type="match status" value="1"/>
</dbReference>
<name>A0A7L4XUA6_9CAUD</name>
<dbReference type="InterPro" id="IPR044925">
    <property type="entry name" value="His-Me_finger_sf"/>
</dbReference>
<protein>
    <submittedName>
        <fullName evidence="2">HNH homing endonuclease</fullName>
    </submittedName>
</protein>
<dbReference type="SUPFAM" id="SSF54060">
    <property type="entry name" value="His-Me finger endonucleases"/>
    <property type="match status" value="1"/>
</dbReference>
<proteinExistence type="predicted"/>
<evidence type="ECO:0000259" key="1">
    <source>
        <dbReference type="Pfam" id="PF13392"/>
    </source>
</evidence>
<dbReference type="GO" id="GO:0004519">
    <property type="term" value="F:endonuclease activity"/>
    <property type="evidence" value="ECO:0007669"/>
    <property type="project" value="UniProtKB-KW"/>
</dbReference>
<keyword evidence="2" id="KW-0255">Endonuclease</keyword>